<evidence type="ECO:0000256" key="2">
    <source>
        <dbReference type="ARBA" id="ARBA00022884"/>
    </source>
</evidence>
<accession>A0A2Z6M5U7</accession>
<keyword evidence="1" id="KW-0378">Hydrolase</keyword>
<evidence type="ECO:0000313" key="7">
    <source>
        <dbReference type="Proteomes" id="UP000242715"/>
    </source>
</evidence>
<organism evidence="6 7">
    <name type="scientific">Trifolium subterraneum</name>
    <name type="common">Subterranean clover</name>
    <dbReference type="NCBI Taxonomy" id="3900"/>
    <lineage>
        <taxon>Eukaryota</taxon>
        <taxon>Viridiplantae</taxon>
        <taxon>Streptophyta</taxon>
        <taxon>Embryophyta</taxon>
        <taxon>Tracheophyta</taxon>
        <taxon>Spermatophyta</taxon>
        <taxon>Magnoliopsida</taxon>
        <taxon>eudicotyledons</taxon>
        <taxon>Gunneridae</taxon>
        <taxon>Pentapetalae</taxon>
        <taxon>rosids</taxon>
        <taxon>fabids</taxon>
        <taxon>Fabales</taxon>
        <taxon>Fabaceae</taxon>
        <taxon>Papilionoideae</taxon>
        <taxon>50 kb inversion clade</taxon>
        <taxon>NPAAA clade</taxon>
        <taxon>Hologalegina</taxon>
        <taxon>IRL clade</taxon>
        <taxon>Trifolieae</taxon>
        <taxon>Trifolium</taxon>
    </lineage>
</organism>
<feature type="compositionally biased region" description="Polar residues" evidence="4">
    <location>
        <begin position="175"/>
        <end position="189"/>
    </location>
</feature>
<dbReference type="GO" id="GO:0004525">
    <property type="term" value="F:ribonuclease III activity"/>
    <property type="evidence" value="ECO:0007669"/>
    <property type="project" value="InterPro"/>
</dbReference>
<evidence type="ECO:0000256" key="3">
    <source>
        <dbReference type="PROSITE-ProRule" id="PRU00266"/>
    </source>
</evidence>
<dbReference type="Pfam" id="PF00035">
    <property type="entry name" value="dsrm"/>
    <property type="match status" value="1"/>
</dbReference>
<dbReference type="SUPFAM" id="SSF54768">
    <property type="entry name" value="dsRNA-binding domain-like"/>
    <property type="match status" value="1"/>
</dbReference>
<dbReference type="GO" id="GO:0003723">
    <property type="term" value="F:RNA binding"/>
    <property type="evidence" value="ECO:0007669"/>
    <property type="project" value="UniProtKB-UniRule"/>
</dbReference>
<feature type="region of interest" description="Disordered" evidence="4">
    <location>
        <begin position="152"/>
        <end position="189"/>
    </location>
</feature>
<feature type="domain" description="DRBM" evidence="5">
    <location>
        <begin position="68"/>
        <end position="136"/>
    </location>
</feature>
<sequence>MEYAKVISESVDNTISLQGIKAPKALGDLVESIAGAVLIDTKLDLDAVWKVFNPLLSPIVTPDKLELPPLRELNQLCDSLGYFVKVKVIHDKNGTMEHVKLSVQLPDAKLVREGNGPNKKYAKGDAAFHLLKELEKRGISYKGKRVMDFSIPAGQTEEQSPKPAAHKKPKLDKTANLSTSDLKDISSGSSDISHTIPVILATNMKKKGGPRTELNAVCKRMQWPLPSFEAEEFKDRSLFKSCEGLVGSKGLNCFVSTITLCIPRHGGLECKGEARADKKSSFDSAAVQVLYELQRLGKITIDDASQ</sequence>
<dbReference type="GO" id="GO:0005634">
    <property type="term" value="C:nucleus"/>
    <property type="evidence" value="ECO:0007669"/>
    <property type="project" value="TreeGrafter"/>
</dbReference>
<dbReference type="Gene3D" id="3.30.160.20">
    <property type="match status" value="2"/>
</dbReference>
<dbReference type="Gene3D" id="1.10.1520.10">
    <property type="entry name" value="Ribonuclease III domain"/>
    <property type="match status" value="1"/>
</dbReference>
<dbReference type="InterPro" id="IPR036389">
    <property type="entry name" value="RNase_III_sf"/>
</dbReference>
<evidence type="ECO:0000313" key="6">
    <source>
        <dbReference type="EMBL" id="GAU26678.1"/>
    </source>
</evidence>
<name>A0A2Z6M5U7_TRISU</name>
<dbReference type="AlphaFoldDB" id="A0A2Z6M5U7"/>
<protein>
    <recommendedName>
        <fullName evidence="5">DRBM domain-containing protein</fullName>
    </recommendedName>
</protein>
<reference evidence="7" key="1">
    <citation type="journal article" date="2017" name="Front. Plant Sci.">
        <title>Climate Clever Clovers: New Paradigm to Reduce the Environmental Footprint of Ruminants by Breeding Low Methanogenic Forages Utilizing Haplotype Variation.</title>
        <authorList>
            <person name="Kaur P."/>
            <person name="Appels R."/>
            <person name="Bayer P.E."/>
            <person name="Keeble-Gagnere G."/>
            <person name="Wang J."/>
            <person name="Hirakawa H."/>
            <person name="Shirasawa K."/>
            <person name="Vercoe P."/>
            <person name="Stefanova K."/>
            <person name="Durmic Z."/>
            <person name="Nichols P."/>
            <person name="Revell C."/>
            <person name="Isobe S.N."/>
            <person name="Edwards D."/>
            <person name="Erskine W."/>
        </authorList>
    </citation>
    <scope>NUCLEOTIDE SEQUENCE [LARGE SCALE GENOMIC DNA]</scope>
    <source>
        <strain evidence="7">cv. Daliak</strain>
    </source>
</reference>
<dbReference type="EMBL" id="DF973340">
    <property type="protein sequence ID" value="GAU26678.1"/>
    <property type="molecule type" value="Genomic_DNA"/>
</dbReference>
<dbReference type="SUPFAM" id="SSF69065">
    <property type="entry name" value="RNase III domain-like"/>
    <property type="match status" value="1"/>
</dbReference>
<proteinExistence type="predicted"/>
<dbReference type="GO" id="GO:0030422">
    <property type="term" value="P:siRNA processing"/>
    <property type="evidence" value="ECO:0007669"/>
    <property type="project" value="TreeGrafter"/>
</dbReference>
<gene>
    <name evidence="6" type="ORF">TSUD_314550</name>
</gene>
<keyword evidence="7" id="KW-1185">Reference proteome</keyword>
<dbReference type="PANTHER" id="PTHR14950">
    <property type="entry name" value="DICER-RELATED"/>
    <property type="match status" value="1"/>
</dbReference>
<dbReference type="GO" id="GO:0005737">
    <property type="term" value="C:cytoplasm"/>
    <property type="evidence" value="ECO:0007669"/>
    <property type="project" value="TreeGrafter"/>
</dbReference>
<evidence type="ECO:0000256" key="1">
    <source>
        <dbReference type="ARBA" id="ARBA00022801"/>
    </source>
</evidence>
<dbReference type="OrthoDB" id="6513042at2759"/>
<dbReference type="InterPro" id="IPR014720">
    <property type="entry name" value="dsRBD_dom"/>
</dbReference>
<evidence type="ECO:0000259" key="5">
    <source>
        <dbReference type="PROSITE" id="PS50137"/>
    </source>
</evidence>
<dbReference type="PANTHER" id="PTHR14950:SF46">
    <property type="entry name" value="ENDORIBONUCLEASE DICER HOMOLOG 3"/>
    <property type="match status" value="1"/>
</dbReference>
<keyword evidence="2 3" id="KW-0694">RNA-binding</keyword>
<evidence type="ECO:0000256" key="4">
    <source>
        <dbReference type="SAM" id="MobiDB-lite"/>
    </source>
</evidence>
<dbReference type="PROSITE" id="PS50137">
    <property type="entry name" value="DS_RBD"/>
    <property type="match status" value="1"/>
</dbReference>
<dbReference type="Proteomes" id="UP000242715">
    <property type="component" value="Unassembled WGS sequence"/>
</dbReference>